<dbReference type="OrthoDB" id="337038at2759"/>
<dbReference type="Proteomes" id="UP000557566">
    <property type="component" value="Unassembled WGS sequence"/>
</dbReference>
<dbReference type="Pfam" id="PF00188">
    <property type="entry name" value="CAP"/>
    <property type="match status" value="1"/>
</dbReference>
<accession>A0A8H4LTF5</accession>
<feature type="compositionally biased region" description="Pro residues" evidence="1">
    <location>
        <begin position="19"/>
        <end position="32"/>
    </location>
</feature>
<evidence type="ECO:0000256" key="1">
    <source>
        <dbReference type="SAM" id="MobiDB-lite"/>
    </source>
</evidence>
<dbReference type="InterPro" id="IPR014044">
    <property type="entry name" value="CAP_dom"/>
</dbReference>
<feature type="region of interest" description="Disordered" evidence="1">
    <location>
        <begin position="1"/>
        <end position="81"/>
    </location>
</feature>
<evidence type="ECO:0000313" key="4">
    <source>
        <dbReference type="Proteomes" id="UP000557566"/>
    </source>
</evidence>
<dbReference type="SUPFAM" id="SSF55797">
    <property type="entry name" value="PR-1-like"/>
    <property type="match status" value="1"/>
</dbReference>
<evidence type="ECO:0000259" key="2">
    <source>
        <dbReference type="SMART" id="SM00198"/>
    </source>
</evidence>
<feature type="domain" description="SCP" evidence="2">
    <location>
        <begin position="76"/>
        <end position="225"/>
    </location>
</feature>
<dbReference type="Gene3D" id="3.40.33.10">
    <property type="entry name" value="CAP"/>
    <property type="match status" value="1"/>
</dbReference>
<reference evidence="3 4" key="1">
    <citation type="journal article" date="2020" name="Genome Biol. Evol.">
        <title>A new high-quality draft genome assembly of the Chinese cordyceps Ophiocordyceps sinensis.</title>
        <authorList>
            <person name="Shu R."/>
            <person name="Zhang J."/>
            <person name="Meng Q."/>
            <person name="Zhang H."/>
            <person name="Zhou G."/>
            <person name="Li M."/>
            <person name="Wu P."/>
            <person name="Zhao Y."/>
            <person name="Chen C."/>
            <person name="Qin Q."/>
        </authorList>
    </citation>
    <scope>NUCLEOTIDE SEQUENCE [LARGE SCALE GENOMIC DNA]</scope>
    <source>
        <strain evidence="3 4">IOZ07</strain>
    </source>
</reference>
<comment type="caution">
    <text evidence="3">The sequence shown here is derived from an EMBL/GenBank/DDBJ whole genome shotgun (WGS) entry which is preliminary data.</text>
</comment>
<dbReference type="AlphaFoldDB" id="A0A8H4LTF5"/>
<protein>
    <recommendedName>
        <fullName evidence="2">SCP domain-containing protein</fullName>
    </recommendedName>
</protein>
<evidence type="ECO:0000313" key="3">
    <source>
        <dbReference type="EMBL" id="KAF4504576.1"/>
    </source>
</evidence>
<keyword evidence="4" id="KW-1185">Reference proteome</keyword>
<proteinExistence type="predicted"/>
<dbReference type="SMART" id="SM00198">
    <property type="entry name" value="SCP"/>
    <property type="match status" value="1"/>
</dbReference>
<sequence length="238" mass="25168">MDGSKWGETSGRVGSENPGPGPGPGPQGPGPQAPETRPDPAGTSGGPSEYKSPSPPPHDGKQPGESPPAAPQAPSEHAQAALAKTNDLRRQHGAPAMEYDAALEAAAQQWADKCAADGKMSHAGMDNIWAGHGPQYTGDDFLTNAVVSWYEEEPIYEARIGYQEPTKAQHEIAFGPAATEHDMWGHFTMLVWKASTRLGCAKSARTDSAGAFYVVCRFETGNVQGQYAQNVKPKGSRS</sequence>
<gene>
    <name evidence="3" type="ORF">G6O67_008014</name>
</gene>
<name>A0A8H4LTF5_9HYPO</name>
<dbReference type="PANTHER" id="PTHR10334">
    <property type="entry name" value="CYSTEINE-RICH SECRETORY PROTEIN-RELATED"/>
    <property type="match status" value="1"/>
</dbReference>
<dbReference type="InterPro" id="IPR035940">
    <property type="entry name" value="CAP_sf"/>
</dbReference>
<dbReference type="PRINTS" id="PR00837">
    <property type="entry name" value="V5TPXLIKE"/>
</dbReference>
<feature type="compositionally biased region" description="Low complexity" evidence="1">
    <location>
        <begin position="72"/>
        <end position="81"/>
    </location>
</feature>
<organism evidence="3 4">
    <name type="scientific">Ophiocordyceps sinensis</name>
    <dbReference type="NCBI Taxonomy" id="72228"/>
    <lineage>
        <taxon>Eukaryota</taxon>
        <taxon>Fungi</taxon>
        <taxon>Dikarya</taxon>
        <taxon>Ascomycota</taxon>
        <taxon>Pezizomycotina</taxon>
        <taxon>Sordariomycetes</taxon>
        <taxon>Hypocreomycetidae</taxon>
        <taxon>Hypocreales</taxon>
        <taxon>Ophiocordycipitaceae</taxon>
        <taxon>Ophiocordyceps</taxon>
    </lineage>
</organism>
<dbReference type="EMBL" id="JAAVMX010000009">
    <property type="protein sequence ID" value="KAF4504576.1"/>
    <property type="molecule type" value="Genomic_DNA"/>
</dbReference>
<dbReference type="InterPro" id="IPR001283">
    <property type="entry name" value="CRISP-related"/>
</dbReference>